<evidence type="ECO:0000313" key="2">
    <source>
        <dbReference type="EMBL" id="GAA4437319.1"/>
    </source>
</evidence>
<reference evidence="3" key="1">
    <citation type="journal article" date="2019" name="Int. J. Syst. Evol. Microbiol.">
        <title>The Global Catalogue of Microorganisms (GCM) 10K type strain sequencing project: providing services to taxonomists for standard genome sequencing and annotation.</title>
        <authorList>
            <consortium name="The Broad Institute Genomics Platform"/>
            <consortium name="The Broad Institute Genome Sequencing Center for Infectious Disease"/>
            <person name="Wu L."/>
            <person name="Ma J."/>
        </authorList>
    </citation>
    <scope>NUCLEOTIDE SEQUENCE [LARGE SCALE GENOMIC DNA]</scope>
    <source>
        <strain evidence="3">JCM 31920</strain>
    </source>
</reference>
<gene>
    <name evidence="2" type="ORF">GCM10023091_16360</name>
</gene>
<dbReference type="InterPro" id="IPR021835">
    <property type="entry name" value="DUF3427"/>
</dbReference>
<protein>
    <recommendedName>
        <fullName evidence="1">DUF3427 domain-containing protein</fullName>
    </recommendedName>
</protein>
<name>A0ABP8LWD2_9BACT</name>
<feature type="domain" description="DUF3427" evidence="1">
    <location>
        <begin position="26"/>
        <end position="174"/>
    </location>
</feature>
<organism evidence="2 3">
    <name type="scientific">Ravibacter arvi</name>
    <dbReference type="NCBI Taxonomy" id="2051041"/>
    <lineage>
        <taxon>Bacteria</taxon>
        <taxon>Pseudomonadati</taxon>
        <taxon>Bacteroidota</taxon>
        <taxon>Cytophagia</taxon>
        <taxon>Cytophagales</taxon>
        <taxon>Spirosomataceae</taxon>
        <taxon>Ravibacter</taxon>
    </lineage>
</organism>
<proteinExistence type="predicted"/>
<accession>A0ABP8LWD2</accession>
<evidence type="ECO:0000259" key="1">
    <source>
        <dbReference type="Pfam" id="PF11907"/>
    </source>
</evidence>
<dbReference type="Pfam" id="PF11907">
    <property type="entry name" value="DUF3427"/>
    <property type="match status" value="1"/>
</dbReference>
<evidence type="ECO:0000313" key="3">
    <source>
        <dbReference type="Proteomes" id="UP001501508"/>
    </source>
</evidence>
<comment type="caution">
    <text evidence="2">The sequence shown here is derived from an EMBL/GenBank/DDBJ whole genome shotgun (WGS) entry which is preliminary data.</text>
</comment>
<dbReference type="EMBL" id="BAABEY010000018">
    <property type="protein sequence ID" value="GAA4437319.1"/>
    <property type="molecule type" value="Genomic_DNA"/>
</dbReference>
<sequence>MEVMDMLIDGIDYLELEVNLPYSLPLKVHSRYTREQMLAGFGFSTFEQKSNIREGVAVLKEKNTELLFITLNKSEKDFSPTTLYDDFAISETLFHWQSQNAVRPESGKGKSYIHHEREGKRILLFVRERSEDEFGNAMGMVFLGEARLVKYYGSKPMSITWELVEPIPHYLWKESAKMAVG</sequence>
<dbReference type="Proteomes" id="UP001501508">
    <property type="component" value="Unassembled WGS sequence"/>
</dbReference>
<keyword evidence="3" id="KW-1185">Reference proteome</keyword>